<dbReference type="Proteomes" id="UP000025238">
    <property type="component" value="Chromosome"/>
</dbReference>
<dbReference type="KEGG" id="pstu:UIB01_09980"/>
<protein>
    <submittedName>
        <fullName evidence="2">Uncharacterized protein</fullName>
    </submittedName>
</protein>
<evidence type="ECO:0000313" key="3">
    <source>
        <dbReference type="Proteomes" id="UP000025238"/>
    </source>
</evidence>
<evidence type="ECO:0000256" key="1">
    <source>
        <dbReference type="SAM" id="MobiDB-lite"/>
    </source>
</evidence>
<dbReference type="EMBL" id="CP007509">
    <property type="protein sequence ID" value="AHY45101.1"/>
    <property type="molecule type" value="Genomic_DNA"/>
</dbReference>
<proteinExistence type="predicted"/>
<evidence type="ECO:0000313" key="2">
    <source>
        <dbReference type="EMBL" id="AHY45101.1"/>
    </source>
</evidence>
<accession>A0A023WYU3</accession>
<dbReference type="AlphaFoldDB" id="A0A023WYU3"/>
<reference evidence="2 3" key="1">
    <citation type="submission" date="2014-03" db="EMBL/GenBank/DDBJ databases">
        <title>Complete genome sequence of Pseudomonas stutzeri 19SMN4.</title>
        <authorList>
            <person name="Brunet-Galmes I."/>
            <person name="Nogales B."/>
            <person name="Busquets A."/>
            <person name="Pena A."/>
            <person name="Gomila M."/>
            <person name="Garcia-Valdes E."/>
            <person name="Lalucat J."/>
            <person name="Bennasar A."/>
            <person name="Bosch R."/>
        </authorList>
    </citation>
    <scope>NUCLEOTIDE SEQUENCE [LARGE SCALE GENOMIC DNA]</scope>
    <source>
        <strain evidence="2 3">19SMN4</strain>
    </source>
</reference>
<name>A0A023WYU3_STUST</name>
<gene>
    <name evidence="2" type="ORF">UIB01_09980</name>
</gene>
<feature type="region of interest" description="Disordered" evidence="1">
    <location>
        <begin position="1"/>
        <end position="25"/>
    </location>
</feature>
<sequence>MERYRWLGGRQRARAAPKDRRQGRAPHITGMLALAGTPGLATDGRQCLYKQRYSRIQHRKRYPGAKPVSPEAIASGASRKLDARLDMPTFEQCIHIGCTQWLVRHAETERQCVHWPGCKSTIQSQAPQAGLKDTCIARQDHLVC</sequence>
<organism evidence="2 3">
    <name type="scientific">Stutzerimonas stutzeri</name>
    <name type="common">Pseudomonas stutzeri</name>
    <dbReference type="NCBI Taxonomy" id="316"/>
    <lineage>
        <taxon>Bacteria</taxon>
        <taxon>Pseudomonadati</taxon>
        <taxon>Pseudomonadota</taxon>
        <taxon>Gammaproteobacteria</taxon>
        <taxon>Pseudomonadales</taxon>
        <taxon>Pseudomonadaceae</taxon>
        <taxon>Stutzerimonas</taxon>
    </lineage>
</organism>